<evidence type="ECO:0008006" key="7">
    <source>
        <dbReference type="Google" id="ProtNLM"/>
    </source>
</evidence>
<dbReference type="GO" id="GO:0000150">
    <property type="term" value="F:DNA strand exchange activity"/>
    <property type="evidence" value="ECO:0007669"/>
    <property type="project" value="InterPro"/>
</dbReference>
<proteinExistence type="predicted"/>
<keyword evidence="2" id="KW-0233">DNA recombination</keyword>
<organism evidence="5 6">
    <name type="scientific">Candidatus Segetimicrobium genomatis</name>
    <dbReference type="NCBI Taxonomy" id="2569760"/>
    <lineage>
        <taxon>Bacteria</taxon>
        <taxon>Bacillati</taxon>
        <taxon>Candidatus Sysuimicrobiota</taxon>
        <taxon>Candidatus Sysuimicrobiia</taxon>
        <taxon>Candidatus Sysuimicrobiales</taxon>
        <taxon>Candidatus Segetimicrobiaceae</taxon>
        <taxon>Candidatus Segetimicrobium</taxon>
    </lineage>
</organism>
<dbReference type="GO" id="GO:0003677">
    <property type="term" value="F:DNA binding"/>
    <property type="evidence" value="ECO:0007669"/>
    <property type="project" value="UniProtKB-KW"/>
</dbReference>
<dbReference type="InterPro" id="IPR011109">
    <property type="entry name" value="DNA_bind_recombinase_dom"/>
</dbReference>
<gene>
    <name evidence="5" type="ORF">E6H01_11630</name>
</gene>
<dbReference type="Pfam" id="PF13408">
    <property type="entry name" value="Zn_ribbon_recom"/>
    <property type="match status" value="1"/>
</dbReference>
<evidence type="ECO:0000313" key="5">
    <source>
        <dbReference type="EMBL" id="TMI99009.1"/>
    </source>
</evidence>
<dbReference type="Gene3D" id="3.90.1750.20">
    <property type="entry name" value="Putative Large Serine Recombinase, Chain B, Domain 2"/>
    <property type="match status" value="1"/>
</dbReference>
<protein>
    <recommendedName>
        <fullName evidence="7">Recombinase family protein</fullName>
    </recommendedName>
</protein>
<evidence type="ECO:0000313" key="6">
    <source>
        <dbReference type="Proteomes" id="UP000319353"/>
    </source>
</evidence>
<evidence type="ECO:0000256" key="1">
    <source>
        <dbReference type="ARBA" id="ARBA00023125"/>
    </source>
</evidence>
<evidence type="ECO:0000259" key="3">
    <source>
        <dbReference type="Pfam" id="PF07508"/>
    </source>
</evidence>
<dbReference type="EMBL" id="VBAL01000147">
    <property type="protein sequence ID" value="TMI99009.1"/>
    <property type="molecule type" value="Genomic_DNA"/>
</dbReference>
<evidence type="ECO:0000259" key="4">
    <source>
        <dbReference type="Pfam" id="PF13408"/>
    </source>
</evidence>
<keyword evidence="1" id="KW-0238">DNA-binding</keyword>
<dbReference type="PANTHER" id="PTHR30461:SF2">
    <property type="entry name" value="SERINE RECOMBINASE PINE-RELATED"/>
    <property type="match status" value="1"/>
</dbReference>
<dbReference type="Pfam" id="PF07508">
    <property type="entry name" value="Recombinase"/>
    <property type="match status" value="1"/>
</dbReference>
<dbReference type="AlphaFoldDB" id="A0A537KTD7"/>
<feature type="non-terminal residue" evidence="5">
    <location>
        <position position="1"/>
    </location>
</feature>
<reference evidence="5 6" key="1">
    <citation type="journal article" date="2019" name="Nat. Microbiol.">
        <title>Mediterranean grassland soil C-N compound turnover is dependent on rainfall and depth, and is mediated by genomically divergent microorganisms.</title>
        <authorList>
            <person name="Diamond S."/>
            <person name="Andeer P.F."/>
            <person name="Li Z."/>
            <person name="Crits-Christoph A."/>
            <person name="Burstein D."/>
            <person name="Anantharaman K."/>
            <person name="Lane K.R."/>
            <person name="Thomas B.C."/>
            <person name="Pan C."/>
            <person name="Northen T.R."/>
            <person name="Banfield J.F."/>
        </authorList>
    </citation>
    <scope>NUCLEOTIDE SEQUENCE [LARGE SCALE GENOMIC DNA]</scope>
    <source>
        <strain evidence="5">NP_4</strain>
    </source>
</reference>
<dbReference type="Proteomes" id="UP000319353">
    <property type="component" value="Unassembled WGS sequence"/>
</dbReference>
<dbReference type="InterPro" id="IPR050639">
    <property type="entry name" value="SSR_resolvase"/>
</dbReference>
<sequence length="348" mass="39563">RQIVRILNADSIAPPGARWLNKTTRQARTWSYTAVVGHRRLGKGILNNRLYIGKAAWNRSQWMRDPDTKRYSYRVRPREEWVEVDAPELRIISDDLWQRAQTRAITASMTAGTESKRNVGKYLLSGFVKCAVCGGSYIKTNHSYRCGTHRNRGEMVCTNSRGITVERLDRAVIAALRQQLYTPEHLGTIIGYVRDELMLLAKRDDHGPTDQSKALREVEVEIEHIKTAVKMGKATESLLEMLEDADRRHQALVAGQDRPRPQEPQARLQRVLADLPARVQACLEDLETLLSVKQIEQGRSILSNLIREIRIHSDGTAEICGDLHGVLSLVTQEKSSLWWLGEEDSNPR</sequence>
<dbReference type="InterPro" id="IPR038109">
    <property type="entry name" value="DNA_bind_recomb_sf"/>
</dbReference>
<feature type="domain" description="Recombinase" evidence="3">
    <location>
        <begin position="1"/>
        <end position="103"/>
    </location>
</feature>
<name>A0A537KTD7_9BACT</name>
<comment type="caution">
    <text evidence="5">The sequence shown here is derived from an EMBL/GenBank/DDBJ whole genome shotgun (WGS) entry which is preliminary data.</text>
</comment>
<dbReference type="PANTHER" id="PTHR30461">
    <property type="entry name" value="DNA-INVERTASE FROM LAMBDOID PROPHAGE"/>
    <property type="match status" value="1"/>
</dbReference>
<feature type="domain" description="Recombinase zinc beta ribbon" evidence="4">
    <location>
        <begin position="123"/>
        <end position="177"/>
    </location>
</feature>
<dbReference type="InterPro" id="IPR025827">
    <property type="entry name" value="Zn_ribbon_recom_dom"/>
</dbReference>
<accession>A0A537KTD7</accession>
<evidence type="ECO:0000256" key="2">
    <source>
        <dbReference type="ARBA" id="ARBA00023172"/>
    </source>
</evidence>